<dbReference type="AlphaFoldDB" id="A0A1T5J8A2"/>
<keyword evidence="2" id="KW-1185">Reference proteome</keyword>
<proteinExistence type="predicted"/>
<reference evidence="1 2" key="1">
    <citation type="submission" date="2017-02" db="EMBL/GenBank/DDBJ databases">
        <authorList>
            <person name="Peterson S.W."/>
        </authorList>
    </citation>
    <scope>NUCLEOTIDE SEQUENCE [LARGE SCALE GENOMIC DNA]</scope>
    <source>
        <strain evidence="1 2">DSM 25262</strain>
    </source>
</reference>
<dbReference type="EMBL" id="FUZU01000001">
    <property type="protein sequence ID" value="SKC47473.1"/>
    <property type="molecule type" value="Genomic_DNA"/>
</dbReference>
<organism evidence="1 2">
    <name type="scientific">Ohtaekwangia koreensis</name>
    <dbReference type="NCBI Taxonomy" id="688867"/>
    <lineage>
        <taxon>Bacteria</taxon>
        <taxon>Pseudomonadati</taxon>
        <taxon>Bacteroidota</taxon>
        <taxon>Cytophagia</taxon>
        <taxon>Cytophagales</taxon>
        <taxon>Fulvivirgaceae</taxon>
        <taxon>Ohtaekwangia</taxon>
    </lineage>
</organism>
<evidence type="ECO:0000313" key="1">
    <source>
        <dbReference type="EMBL" id="SKC47473.1"/>
    </source>
</evidence>
<dbReference type="RefSeq" id="WP_143785602.1">
    <property type="nucleotide sequence ID" value="NZ_FUZU01000001.1"/>
</dbReference>
<dbReference type="STRING" id="688867.SAMN05660236_0853"/>
<protein>
    <submittedName>
        <fullName evidence="1">Uncharacterized protein</fullName>
    </submittedName>
</protein>
<name>A0A1T5J8A2_9BACT</name>
<dbReference type="Proteomes" id="UP000190961">
    <property type="component" value="Unassembled WGS sequence"/>
</dbReference>
<evidence type="ECO:0000313" key="2">
    <source>
        <dbReference type="Proteomes" id="UP000190961"/>
    </source>
</evidence>
<accession>A0A1T5J8A2</accession>
<dbReference type="OrthoDB" id="1449616at2"/>
<sequence>MDIEELVKKHSTSRNELDSLFQSYLRLTFNPGDFSEDEGIKIIYGTNNLLMSLARPFFEYNKFKDTWDNSKFYMNAYGQTLILESKKTNHTFEFGIDREVIYLQSYISYPENFKNMNDGFWRSVLELSNYGDFSFVENAVMGSKETQYFNNKKSNLFRLLRNYFLHEINNLDLESHQRNYDMNLGWFHIKWKFGTPWTEIMKNGSLAFKILYQLHYELWKVSDLRSKKHRRSDTQSTNK</sequence>
<gene>
    <name evidence="1" type="ORF">SAMN05660236_0853</name>
</gene>